<dbReference type="InterPro" id="IPR004978">
    <property type="entry name" value="Stanniocalcin"/>
</dbReference>
<evidence type="ECO:0000256" key="1">
    <source>
        <dbReference type="ARBA" id="ARBA00022702"/>
    </source>
</evidence>
<proteinExistence type="predicted"/>
<dbReference type="EMBL" id="LUKE01000005">
    <property type="protein sequence ID" value="KYG62436.1"/>
    <property type="molecule type" value="Genomic_DNA"/>
</dbReference>
<dbReference type="AlphaFoldDB" id="A0A150WHP4"/>
<protein>
    <submittedName>
        <fullName evidence="4">Uncharacterized protein</fullName>
    </submittedName>
</protein>
<dbReference type="PANTHER" id="PTHR11245:SF6">
    <property type="entry name" value="DUF19 DOMAIN-CONTAINING PROTEIN"/>
    <property type="match status" value="1"/>
</dbReference>
<dbReference type="RefSeq" id="WP_061836397.1">
    <property type="nucleotide sequence ID" value="NZ_LUKE01000005.1"/>
</dbReference>
<dbReference type="GO" id="GO:0005179">
    <property type="term" value="F:hormone activity"/>
    <property type="evidence" value="ECO:0007669"/>
    <property type="project" value="UniProtKB-KW"/>
</dbReference>
<feature type="chain" id="PRO_5007573041" evidence="3">
    <location>
        <begin position="18"/>
        <end position="155"/>
    </location>
</feature>
<feature type="signal peptide" evidence="3">
    <location>
        <begin position="1"/>
        <end position="17"/>
    </location>
</feature>
<keyword evidence="5" id="KW-1185">Reference proteome</keyword>
<evidence type="ECO:0000256" key="2">
    <source>
        <dbReference type="ARBA" id="ARBA00023157"/>
    </source>
</evidence>
<keyword evidence="1" id="KW-0372">Hormone</keyword>
<dbReference type="OrthoDB" id="5294966at2"/>
<keyword evidence="2" id="KW-1015">Disulfide bond</keyword>
<dbReference type="GO" id="GO:0006874">
    <property type="term" value="P:intracellular calcium ion homeostasis"/>
    <property type="evidence" value="ECO:0007669"/>
    <property type="project" value="TreeGrafter"/>
</dbReference>
<reference evidence="4 5" key="1">
    <citation type="submission" date="2016-03" db="EMBL/GenBank/DDBJ databases">
        <authorList>
            <person name="Ploux O."/>
        </authorList>
    </citation>
    <scope>NUCLEOTIDE SEQUENCE [LARGE SCALE GENOMIC DNA]</scope>
    <source>
        <strain evidence="4 5">R0</strain>
    </source>
</reference>
<organism evidence="4 5">
    <name type="scientific">Bdellovibrio bacteriovorus</name>
    <dbReference type="NCBI Taxonomy" id="959"/>
    <lineage>
        <taxon>Bacteria</taxon>
        <taxon>Pseudomonadati</taxon>
        <taxon>Bdellovibrionota</taxon>
        <taxon>Bdellovibrionia</taxon>
        <taxon>Bdellovibrionales</taxon>
        <taxon>Pseudobdellovibrionaceae</taxon>
        <taxon>Bdellovibrio</taxon>
    </lineage>
</organism>
<accession>A0A150WHP4</accession>
<evidence type="ECO:0000313" key="5">
    <source>
        <dbReference type="Proteomes" id="UP000075320"/>
    </source>
</evidence>
<evidence type="ECO:0000313" key="4">
    <source>
        <dbReference type="EMBL" id="KYG62436.1"/>
    </source>
</evidence>
<dbReference type="Proteomes" id="UP000075320">
    <property type="component" value="Unassembled WGS sequence"/>
</dbReference>
<dbReference type="PANTHER" id="PTHR11245">
    <property type="entry name" value="STANNIOCALCIN"/>
    <property type="match status" value="1"/>
</dbReference>
<keyword evidence="3" id="KW-0732">Signal</keyword>
<evidence type="ECO:0000256" key="3">
    <source>
        <dbReference type="SAM" id="SignalP"/>
    </source>
</evidence>
<sequence length="155" mass="17784">MKLAFLSLILFILPTHSYGKLCAVSSTSCEFYSCMEQKTQCGDSGYWKKLGLYYCQKFLFHESDFSPASQKWLQDSRLCLQKRSQHLASAGLTCDQMREEALDTHVGCYVDTGFCKLNLQDKNKIYWRLSSAMAYPAIWKQVFKVSQICQSQGSH</sequence>
<comment type="caution">
    <text evidence="4">The sequence shown here is derived from an EMBL/GenBank/DDBJ whole genome shotgun (WGS) entry which is preliminary data.</text>
</comment>
<name>A0A150WHP4_BDEBC</name>
<gene>
    <name evidence="4" type="ORF">AZI86_16520</name>
</gene>
<dbReference type="GO" id="GO:0005615">
    <property type="term" value="C:extracellular space"/>
    <property type="evidence" value="ECO:0007669"/>
    <property type="project" value="TreeGrafter"/>
</dbReference>